<feature type="transmembrane region" description="Helical" evidence="1">
    <location>
        <begin position="159"/>
        <end position="180"/>
    </location>
</feature>
<feature type="transmembrane region" description="Helical" evidence="1">
    <location>
        <begin position="103"/>
        <end position="121"/>
    </location>
</feature>
<name>A0ABX0ZWS1_9ACTN</name>
<keyword evidence="1" id="KW-0472">Membrane</keyword>
<evidence type="ECO:0000313" key="3">
    <source>
        <dbReference type="Proteomes" id="UP000734511"/>
    </source>
</evidence>
<dbReference type="Proteomes" id="UP000734511">
    <property type="component" value="Unassembled WGS sequence"/>
</dbReference>
<reference evidence="2 3" key="1">
    <citation type="submission" date="2020-03" db="EMBL/GenBank/DDBJ databases">
        <title>WGS of actinomycetes isolated from Thailand.</title>
        <authorList>
            <person name="Thawai C."/>
        </authorList>
    </citation>
    <scope>NUCLEOTIDE SEQUENCE [LARGE SCALE GENOMIC DNA]</scope>
    <source>
        <strain evidence="2 3">PRB2-1</strain>
    </source>
</reference>
<sequence>MSRAGAGATAPPHRRHAAAGYLVGAGACFGLLSFLVNPLAAAGVPVPAQVLLRVAVAAGLFQWRAAYGAGSGGRRLVWLNAACLVAAFWTFAQALALGVSPTVATALVYLYPVWYTLLTSLRQWRDSLGIRSGAAIAVGVLGAVLTTQFWRSTGSGGRWWLGVGLALANGLLLALTTLIARRSAAAFPDTWQFARRSFEAALLMCLVAAAVVVLVHPSLVVPQPDRLRPAALLLVPAAGIVCTAAPYLLLYVGAARSRSATDGTWLLSEPLVVAAVAVWRQPGSLDPGVVAGAGCIVLAALVLLTGD</sequence>
<feature type="transmembrane region" description="Helical" evidence="1">
    <location>
        <begin position="231"/>
        <end position="252"/>
    </location>
</feature>
<dbReference type="InterPro" id="IPR037185">
    <property type="entry name" value="EmrE-like"/>
</dbReference>
<dbReference type="EMBL" id="JAATEJ010000019">
    <property type="protein sequence ID" value="NJP46036.1"/>
    <property type="molecule type" value="Genomic_DNA"/>
</dbReference>
<proteinExistence type="predicted"/>
<feature type="transmembrane region" description="Helical" evidence="1">
    <location>
        <begin position="128"/>
        <end position="147"/>
    </location>
</feature>
<keyword evidence="1" id="KW-0812">Transmembrane</keyword>
<dbReference type="RefSeq" id="WP_167984900.1">
    <property type="nucleotide sequence ID" value="NZ_JAATEJ010000019.1"/>
</dbReference>
<evidence type="ECO:0000313" key="2">
    <source>
        <dbReference type="EMBL" id="NJP46036.1"/>
    </source>
</evidence>
<dbReference type="SUPFAM" id="SSF103481">
    <property type="entry name" value="Multidrug resistance efflux transporter EmrE"/>
    <property type="match status" value="1"/>
</dbReference>
<dbReference type="PROSITE" id="PS51257">
    <property type="entry name" value="PROKAR_LIPOPROTEIN"/>
    <property type="match status" value="1"/>
</dbReference>
<evidence type="ECO:0000256" key="1">
    <source>
        <dbReference type="SAM" id="Phobius"/>
    </source>
</evidence>
<feature type="transmembrane region" description="Helical" evidence="1">
    <location>
        <begin position="77"/>
        <end position="97"/>
    </location>
</feature>
<feature type="transmembrane region" description="Helical" evidence="1">
    <location>
        <begin position="288"/>
        <end position="306"/>
    </location>
</feature>
<feature type="transmembrane region" description="Helical" evidence="1">
    <location>
        <begin position="200"/>
        <end position="219"/>
    </location>
</feature>
<keyword evidence="1" id="KW-1133">Transmembrane helix</keyword>
<evidence type="ECO:0008006" key="4">
    <source>
        <dbReference type="Google" id="ProtNLM"/>
    </source>
</evidence>
<accession>A0ABX0ZWS1</accession>
<gene>
    <name evidence="2" type="ORF">HCN08_21895</name>
</gene>
<protein>
    <recommendedName>
        <fullName evidence="4">EamA family transporter</fullName>
    </recommendedName>
</protein>
<feature type="transmembrane region" description="Helical" evidence="1">
    <location>
        <begin position="46"/>
        <end position="65"/>
    </location>
</feature>
<comment type="caution">
    <text evidence="2">The sequence shown here is derived from an EMBL/GenBank/DDBJ whole genome shotgun (WGS) entry which is preliminary data.</text>
</comment>
<feature type="transmembrane region" description="Helical" evidence="1">
    <location>
        <begin position="21"/>
        <end position="40"/>
    </location>
</feature>
<organism evidence="2 3">
    <name type="scientific">Actinacidiphila epipremni</name>
    <dbReference type="NCBI Taxonomy" id="2053013"/>
    <lineage>
        <taxon>Bacteria</taxon>
        <taxon>Bacillati</taxon>
        <taxon>Actinomycetota</taxon>
        <taxon>Actinomycetes</taxon>
        <taxon>Kitasatosporales</taxon>
        <taxon>Streptomycetaceae</taxon>
        <taxon>Actinacidiphila</taxon>
    </lineage>
</organism>
<keyword evidence="3" id="KW-1185">Reference proteome</keyword>